<organism evidence="1">
    <name type="scientific">Daucus carota subsp. sativus</name>
    <name type="common">Carrot</name>
    <dbReference type="NCBI Taxonomy" id="79200"/>
    <lineage>
        <taxon>Eukaryota</taxon>
        <taxon>Viridiplantae</taxon>
        <taxon>Streptophyta</taxon>
        <taxon>Embryophyta</taxon>
        <taxon>Tracheophyta</taxon>
        <taxon>Spermatophyta</taxon>
        <taxon>Magnoliopsida</taxon>
        <taxon>eudicotyledons</taxon>
        <taxon>Gunneridae</taxon>
        <taxon>Pentapetalae</taxon>
        <taxon>asterids</taxon>
        <taxon>campanulids</taxon>
        <taxon>Apiales</taxon>
        <taxon>Apiaceae</taxon>
        <taxon>Apioideae</taxon>
        <taxon>Scandiceae</taxon>
        <taxon>Daucinae</taxon>
        <taxon>Daucus</taxon>
        <taxon>Daucus sect. Daucus</taxon>
    </lineage>
</organism>
<reference evidence="2" key="2">
    <citation type="submission" date="2022-03" db="EMBL/GenBank/DDBJ databases">
        <title>Draft title - Genomic analysis of global carrot germplasm unveils the trajectory of domestication and the origin of high carotenoid orange carrot.</title>
        <authorList>
            <person name="Iorizzo M."/>
            <person name="Ellison S."/>
            <person name="Senalik D."/>
            <person name="Macko-Podgorni A."/>
            <person name="Grzebelus D."/>
            <person name="Bostan H."/>
            <person name="Rolling W."/>
            <person name="Curaba J."/>
            <person name="Simon P."/>
        </authorList>
    </citation>
    <scope>NUCLEOTIDE SEQUENCE</scope>
    <source>
        <tissue evidence="2">Leaf</tissue>
    </source>
</reference>
<gene>
    <name evidence="1" type="ORF">DCAR_021611</name>
    <name evidence="2" type="ORF">DCAR_0624624</name>
</gene>
<dbReference type="EMBL" id="CP093348">
    <property type="protein sequence ID" value="WOH05210.1"/>
    <property type="molecule type" value="Genomic_DNA"/>
</dbReference>
<dbReference type="EMBL" id="LNRQ01000006">
    <property type="protein sequence ID" value="KZM91024.1"/>
    <property type="molecule type" value="Genomic_DNA"/>
</dbReference>
<keyword evidence="3" id="KW-1185">Reference proteome</keyword>
<evidence type="ECO:0000313" key="2">
    <source>
        <dbReference type="EMBL" id="WOH05210.1"/>
    </source>
</evidence>
<accession>A0A164VY43</accession>
<evidence type="ECO:0000313" key="1">
    <source>
        <dbReference type="EMBL" id="KZM91024.1"/>
    </source>
</evidence>
<protein>
    <submittedName>
        <fullName evidence="1">Uncharacterized protein</fullName>
    </submittedName>
</protein>
<evidence type="ECO:0000313" key="3">
    <source>
        <dbReference type="Proteomes" id="UP000077755"/>
    </source>
</evidence>
<dbReference type="Proteomes" id="UP000077755">
    <property type="component" value="Chromosome 6"/>
</dbReference>
<dbReference type="AlphaFoldDB" id="A0A164VY43"/>
<reference evidence="1" key="1">
    <citation type="journal article" date="2016" name="Nat. Genet.">
        <title>A high-quality carrot genome assembly provides new insights into carotenoid accumulation and asterid genome evolution.</title>
        <authorList>
            <person name="Iorizzo M."/>
            <person name="Ellison S."/>
            <person name="Senalik D."/>
            <person name="Zeng P."/>
            <person name="Satapoomin P."/>
            <person name="Huang J."/>
            <person name="Bowman M."/>
            <person name="Iovene M."/>
            <person name="Sanseverino W."/>
            <person name="Cavagnaro P."/>
            <person name="Yildiz M."/>
            <person name="Macko-Podgorni A."/>
            <person name="Moranska E."/>
            <person name="Grzebelus E."/>
            <person name="Grzebelus D."/>
            <person name="Ashrafi H."/>
            <person name="Zheng Z."/>
            <person name="Cheng S."/>
            <person name="Spooner D."/>
            <person name="Van Deynze A."/>
            <person name="Simon P."/>
        </authorList>
    </citation>
    <scope>NUCLEOTIDE SEQUENCE [LARGE SCALE GENOMIC DNA]</scope>
    <source>
        <tissue evidence="1">Leaf</tissue>
    </source>
</reference>
<dbReference type="Gramene" id="KZM91024">
    <property type="protein sequence ID" value="KZM91024"/>
    <property type="gene ID" value="DCAR_021611"/>
</dbReference>
<name>A0A164VY43_DAUCS</name>
<sequence length="113" mass="13095">MDGNYFIDLNTSADAEENISAQGENSSELENNHSQEFNHINLNASPYESENFLELENTHSRKFKLLNLNEPPFEKLLLPVSVPEEVDIIDGQLYVEYNFMVHIEYIFLHMTNS</sequence>
<proteinExistence type="predicted"/>